<dbReference type="RefSeq" id="WP_108607576.1">
    <property type="nucleotide sequence ID" value="NZ_BAAAVZ010000008.1"/>
</dbReference>
<feature type="domain" description="ABC transporter" evidence="10">
    <location>
        <begin position="359"/>
        <end position="613"/>
    </location>
</feature>
<evidence type="ECO:0000256" key="9">
    <source>
        <dbReference type="ARBA" id="ARBA00023136"/>
    </source>
</evidence>
<evidence type="ECO:0000256" key="7">
    <source>
        <dbReference type="ARBA" id="ARBA00022840"/>
    </source>
</evidence>
<dbReference type="InterPro" id="IPR003439">
    <property type="entry name" value="ABC_transporter-like_ATP-bd"/>
</dbReference>
<feature type="domain" description="ABC transporter" evidence="10">
    <location>
        <begin position="14"/>
        <end position="264"/>
    </location>
</feature>
<evidence type="ECO:0000256" key="8">
    <source>
        <dbReference type="ARBA" id="ARBA00022967"/>
    </source>
</evidence>
<dbReference type="Pfam" id="PF08352">
    <property type="entry name" value="oligo_HPY"/>
    <property type="match status" value="2"/>
</dbReference>
<comment type="caution">
    <text evidence="11">The sequence shown here is derived from an EMBL/GenBank/DDBJ whole genome shotgun (WGS) entry which is preliminary data.</text>
</comment>
<dbReference type="Pfam" id="PF00005">
    <property type="entry name" value="ABC_tran"/>
    <property type="match status" value="2"/>
</dbReference>
<evidence type="ECO:0000256" key="1">
    <source>
        <dbReference type="ARBA" id="ARBA00004417"/>
    </source>
</evidence>
<dbReference type="Gene3D" id="3.40.50.300">
    <property type="entry name" value="P-loop containing nucleotide triphosphate hydrolases"/>
    <property type="match status" value="2"/>
</dbReference>
<dbReference type="InterPro" id="IPR050388">
    <property type="entry name" value="ABC_Ni/Peptide_Import"/>
</dbReference>
<name>A0ABR6KVU2_9HYPH</name>
<organism evidence="11 12">
    <name type="scientific">Aminobacter niigataensis</name>
    <dbReference type="NCBI Taxonomy" id="83265"/>
    <lineage>
        <taxon>Bacteria</taxon>
        <taxon>Pseudomonadati</taxon>
        <taxon>Pseudomonadota</taxon>
        <taxon>Alphaproteobacteria</taxon>
        <taxon>Hyphomicrobiales</taxon>
        <taxon>Phyllobacteriaceae</taxon>
        <taxon>Aminobacter</taxon>
    </lineage>
</organism>
<dbReference type="NCBIfam" id="NF007739">
    <property type="entry name" value="PRK10419.1"/>
    <property type="match status" value="2"/>
</dbReference>
<keyword evidence="12" id="KW-1185">Reference proteome</keyword>
<dbReference type="PANTHER" id="PTHR43297">
    <property type="entry name" value="OLIGOPEPTIDE TRANSPORT ATP-BINDING PROTEIN APPD"/>
    <property type="match status" value="1"/>
</dbReference>
<evidence type="ECO:0000256" key="5">
    <source>
        <dbReference type="ARBA" id="ARBA00022519"/>
    </source>
</evidence>
<evidence type="ECO:0000256" key="4">
    <source>
        <dbReference type="ARBA" id="ARBA00022475"/>
    </source>
</evidence>
<keyword evidence="5" id="KW-0997">Cell inner membrane</keyword>
<dbReference type="Proteomes" id="UP000539538">
    <property type="component" value="Unassembled WGS sequence"/>
</dbReference>
<dbReference type="EMBL" id="JACHOT010000001">
    <property type="protein sequence ID" value="MBB4648641.1"/>
    <property type="molecule type" value="Genomic_DNA"/>
</dbReference>
<accession>A0ABR6KVU2</accession>
<dbReference type="InterPro" id="IPR013563">
    <property type="entry name" value="Oligopep_ABC_C"/>
</dbReference>
<evidence type="ECO:0000256" key="6">
    <source>
        <dbReference type="ARBA" id="ARBA00022741"/>
    </source>
</evidence>
<dbReference type="GO" id="GO:0005524">
    <property type="term" value="F:ATP binding"/>
    <property type="evidence" value="ECO:0007669"/>
    <property type="project" value="UniProtKB-KW"/>
</dbReference>
<keyword evidence="4" id="KW-1003">Cell membrane</keyword>
<dbReference type="SMART" id="SM00382">
    <property type="entry name" value="AAA"/>
    <property type="match status" value="2"/>
</dbReference>
<evidence type="ECO:0000313" key="11">
    <source>
        <dbReference type="EMBL" id="MBB4648641.1"/>
    </source>
</evidence>
<dbReference type="PANTHER" id="PTHR43297:SF14">
    <property type="entry name" value="ATPASE AAA-TYPE CORE DOMAIN-CONTAINING PROTEIN"/>
    <property type="match status" value="1"/>
</dbReference>
<evidence type="ECO:0000313" key="12">
    <source>
        <dbReference type="Proteomes" id="UP000539538"/>
    </source>
</evidence>
<dbReference type="InterPro" id="IPR017871">
    <property type="entry name" value="ABC_transporter-like_CS"/>
</dbReference>
<dbReference type="PROSITE" id="PS50893">
    <property type="entry name" value="ABC_TRANSPORTER_2"/>
    <property type="match status" value="2"/>
</dbReference>
<dbReference type="PROSITE" id="PS00211">
    <property type="entry name" value="ABC_TRANSPORTER_1"/>
    <property type="match status" value="2"/>
</dbReference>
<protein>
    <submittedName>
        <fullName evidence="11">Peptide/nickel transport system ATP-binding protein</fullName>
    </submittedName>
</protein>
<keyword evidence="6" id="KW-0547">Nucleotide-binding</keyword>
<gene>
    <name evidence="11" type="ORF">GGQ99_000363</name>
</gene>
<reference evidence="11 12" key="1">
    <citation type="submission" date="2020-08" db="EMBL/GenBank/DDBJ databases">
        <title>Genomic Encyclopedia of Type Strains, Phase IV (KMG-IV): sequencing the most valuable type-strain genomes for metagenomic binning, comparative biology and taxonomic classification.</title>
        <authorList>
            <person name="Goeker M."/>
        </authorList>
    </citation>
    <scope>NUCLEOTIDE SEQUENCE [LARGE SCALE GENOMIC DNA]</scope>
    <source>
        <strain evidence="11 12">DSM 7050</strain>
    </source>
</reference>
<evidence type="ECO:0000259" key="10">
    <source>
        <dbReference type="PROSITE" id="PS50893"/>
    </source>
</evidence>
<keyword evidence="7 11" id="KW-0067">ATP-binding</keyword>
<dbReference type="CDD" id="cd03257">
    <property type="entry name" value="ABC_NikE_OppD_transporters"/>
    <property type="match status" value="2"/>
</dbReference>
<dbReference type="InterPro" id="IPR027417">
    <property type="entry name" value="P-loop_NTPase"/>
</dbReference>
<keyword evidence="9" id="KW-0472">Membrane</keyword>
<proteinExistence type="inferred from homology"/>
<evidence type="ECO:0000256" key="2">
    <source>
        <dbReference type="ARBA" id="ARBA00005417"/>
    </source>
</evidence>
<keyword evidence="8" id="KW-1278">Translocase</keyword>
<dbReference type="NCBIfam" id="TIGR01727">
    <property type="entry name" value="oligo_HPY"/>
    <property type="match status" value="2"/>
</dbReference>
<dbReference type="InterPro" id="IPR003593">
    <property type="entry name" value="AAA+_ATPase"/>
</dbReference>
<sequence>MNETVRNAAAEPIIEIENLSISFFTRRGEIPAVMDFSCTVMPGEAMGIVGESGCGKSTVSLGIMRDLSNIGKIVGGRIKFQGKDMGDMSDEELRSIRGNKIAMIYQEPMASLNPAMKVGQQLMEVPMIHDKVSKEEAYQRALEMVRSVKLPDPERMMRSFPHQLSGGQQQRIVIAMALLSNPALLLLDEPTTALDVTVEAGIVQLVKGLGKQFGTSMIFVSHNLGLILETCDRITVMYSGEAVETGSIKDVFDRMRHPYTQGLFRSIPLPGADKNSRPLVAIPGQLPLPHQRPKGCNFGPRCHHFVEGLCNADEIPMIPVAGHAGHFSRCVRFNEIDWTAMPPGAEKKHAPVKPGAPVLKIDDLKKYYRVGGSEVFGSSEGRVVKANETISFEARESETVAIVGESGCGKSTLAKVLLGLETASSGKVLLGNKEIQSTGIEDRDVATVSAIQMVFQNPFDTLNPSHSVGSQIVRTLEKFKIGKTASDRKQRMLELLDLVKLPRAFAERMPRQLSGGQKQRIGVARAFAGEARVVVADEPVSALDVSVQAAVTELLMDIQRKSKTTMLFISHDLSVVRYIADRVVVMYLGHIVEQGTTDQIFSPPYHPYTEALLSAIPIADTSVVKKHIVLEGDIPSAMNPPSGCPFQTRCRYKSQVPGNLCETQVPPVRELGDGHQIKCHLPPSVFDAMEPVISMGKGAAPGAHDVTPEA</sequence>
<keyword evidence="3" id="KW-0813">Transport</keyword>
<comment type="similarity">
    <text evidence="2">Belongs to the ABC transporter superfamily.</text>
</comment>
<comment type="subcellular location">
    <subcellularLocation>
        <location evidence="1">Cell inner membrane</location>
        <topology evidence="1">Peripheral membrane protein</topology>
    </subcellularLocation>
</comment>
<dbReference type="SUPFAM" id="SSF52540">
    <property type="entry name" value="P-loop containing nucleoside triphosphate hydrolases"/>
    <property type="match status" value="2"/>
</dbReference>
<dbReference type="NCBIfam" id="NF008453">
    <property type="entry name" value="PRK11308.1"/>
    <property type="match status" value="2"/>
</dbReference>
<evidence type="ECO:0000256" key="3">
    <source>
        <dbReference type="ARBA" id="ARBA00022448"/>
    </source>
</evidence>